<keyword evidence="6" id="KW-0518">Myosin</keyword>
<comment type="similarity">
    <text evidence="1 6">Belongs to the TRAFAC class myosin-kinesin ATPase superfamily. Myosin family.</text>
</comment>
<dbReference type="InterPro" id="IPR027417">
    <property type="entry name" value="P-loop_NTPase"/>
</dbReference>
<dbReference type="GO" id="GO:0007015">
    <property type="term" value="P:actin filament organization"/>
    <property type="evidence" value="ECO:0007669"/>
    <property type="project" value="TreeGrafter"/>
</dbReference>
<dbReference type="Gene3D" id="1.20.5.4820">
    <property type="match status" value="1"/>
</dbReference>
<dbReference type="PANTHER" id="PTHR13140">
    <property type="entry name" value="MYOSIN"/>
    <property type="match status" value="1"/>
</dbReference>
<dbReference type="Gene3D" id="3.30.1610.10">
    <property type="entry name" value="Peptidase S59, nucleoporin"/>
    <property type="match status" value="1"/>
</dbReference>
<feature type="region of interest" description="Disordered" evidence="7">
    <location>
        <begin position="32"/>
        <end position="71"/>
    </location>
</feature>
<evidence type="ECO:0000256" key="1">
    <source>
        <dbReference type="ARBA" id="ARBA00008314"/>
    </source>
</evidence>
<dbReference type="PANTHER" id="PTHR13140:SF857">
    <property type="entry name" value="MYOSIN-11"/>
    <property type="match status" value="1"/>
</dbReference>
<dbReference type="GO" id="GO:0000146">
    <property type="term" value="F:microfilament motor activity"/>
    <property type="evidence" value="ECO:0007669"/>
    <property type="project" value="TreeGrafter"/>
</dbReference>
<dbReference type="PROSITE" id="PS51456">
    <property type="entry name" value="MYOSIN_MOTOR"/>
    <property type="match status" value="1"/>
</dbReference>
<dbReference type="InterPro" id="IPR007230">
    <property type="entry name" value="Nup98_auto-Pept-S59_dom"/>
</dbReference>
<dbReference type="Pfam" id="PF00063">
    <property type="entry name" value="Myosin_head"/>
    <property type="match status" value="1"/>
</dbReference>
<proteinExistence type="inferred from homology"/>
<keyword evidence="3" id="KW-0067">ATP-binding</keyword>
<dbReference type="PROSITE" id="PS51434">
    <property type="entry name" value="NUP_C"/>
    <property type="match status" value="1"/>
</dbReference>
<dbReference type="SMART" id="SM00242">
    <property type="entry name" value="MYSc"/>
    <property type="match status" value="1"/>
</dbReference>
<dbReference type="Proteomes" id="UP001212841">
    <property type="component" value="Unassembled WGS sequence"/>
</dbReference>
<comment type="caution">
    <text evidence="6">Lacks conserved residue(s) required for the propagation of feature annotation.</text>
</comment>
<dbReference type="Gene3D" id="3.30.200.20">
    <property type="entry name" value="Phosphorylase Kinase, domain 1"/>
    <property type="match status" value="1"/>
</dbReference>
<dbReference type="GO" id="GO:0051015">
    <property type="term" value="F:actin filament binding"/>
    <property type="evidence" value="ECO:0007669"/>
    <property type="project" value="TreeGrafter"/>
</dbReference>
<evidence type="ECO:0000256" key="7">
    <source>
        <dbReference type="SAM" id="MobiDB-lite"/>
    </source>
</evidence>
<dbReference type="SUPFAM" id="SSF82215">
    <property type="entry name" value="C-terminal autoproteolytic domain of nucleoporin nup98"/>
    <property type="match status" value="1"/>
</dbReference>
<dbReference type="AlphaFoldDB" id="A0AAD5X6Z2"/>
<keyword evidence="11" id="KW-1185">Reference proteome</keyword>
<evidence type="ECO:0000256" key="4">
    <source>
        <dbReference type="ARBA" id="ARBA00023054"/>
    </source>
</evidence>
<feature type="region of interest" description="Disordered" evidence="7">
    <location>
        <begin position="381"/>
        <end position="404"/>
    </location>
</feature>
<organism evidence="10 11">
    <name type="scientific">Rhizophlyctis rosea</name>
    <dbReference type="NCBI Taxonomy" id="64517"/>
    <lineage>
        <taxon>Eukaryota</taxon>
        <taxon>Fungi</taxon>
        <taxon>Fungi incertae sedis</taxon>
        <taxon>Chytridiomycota</taxon>
        <taxon>Chytridiomycota incertae sedis</taxon>
        <taxon>Chytridiomycetes</taxon>
        <taxon>Rhizophlyctidales</taxon>
        <taxon>Rhizophlyctidaceae</taxon>
        <taxon>Rhizophlyctis</taxon>
    </lineage>
</organism>
<keyword evidence="2" id="KW-0547">Nucleotide-binding</keyword>
<dbReference type="InterPro" id="IPR036903">
    <property type="entry name" value="Nup98_auto-Pept-S59_dom_sf"/>
</dbReference>
<keyword evidence="4" id="KW-0175">Coiled coil</keyword>
<evidence type="ECO:0000256" key="6">
    <source>
        <dbReference type="PROSITE-ProRule" id="PRU00782"/>
    </source>
</evidence>
<dbReference type="SUPFAM" id="SSF52540">
    <property type="entry name" value="P-loop containing nucleoside triphosphate hydrolases"/>
    <property type="match status" value="1"/>
</dbReference>
<evidence type="ECO:0000256" key="5">
    <source>
        <dbReference type="ARBA" id="ARBA00023203"/>
    </source>
</evidence>
<gene>
    <name evidence="10" type="primary">MHC2</name>
    <name evidence="10" type="ORF">HK097_002974</name>
</gene>
<protein>
    <submittedName>
        <fullName evidence="10">MHC class II transactivator</fullName>
    </submittedName>
</protein>
<reference evidence="10" key="1">
    <citation type="submission" date="2020-05" db="EMBL/GenBank/DDBJ databases">
        <title>Phylogenomic resolution of chytrid fungi.</title>
        <authorList>
            <person name="Stajich J.E."/>
            <person name="Amses K."/>
            <person name="Simmons R."/>
            <person name="Seto K."/>
            <person name="Myers J."/>
            <person name="Bonds A."/>
            <person name="Quandt C.A."/>
            <person name="Barry K."/>
            <person name="Liu P."/>
            <person name="Grigoriev I."/>
            <person name="Longcore J.E."/>
            <person name="James T.Y."/>
        </authorList>
    </citation>
    <scope>NUCLEOTIDE SEQUENCE</scope>
    <source>
        <strain evidence="10">JEL0318</strain>
    </source>
</reference>
<dbReference type="InterPro" id="IPR001609">
    <property type="entry name" value="Myosin_head_motor_dom-like"/>
</dbReference>
<feature type="domain" description="Myosin motor" evidence="9">
    <location>
        <begin position="225"/>
        <end position="308"/>
    </location>
</feature>
<evidence type="ECO:0000259" key="8">
    <source>
        <dbReference type="PROSITE" id="PS51434"/>
    </source>
</evidence>
<name>A0AAD5X6Z2_9FUNG</name>
<dbReference type="GO" id="GO:0016020">
    <property type="term" value="C:membrane"/>
    <property type="evidence" value="ECO:0007669"/>
    <property type="project" value="TreeGrafter"/>
</dbReference>
<dbReference type="EMBL" id="JADGJD010000168">
    <property type="protein sequence ID" value="KAJ3053955.1"/>
    <property type="molecule type" value="Genomic_DNA"/>
</dbReference>
<dbReference type="GO" id="GO:0016459">
    <property type="term" value="C:myosin complex"/>
    <property type="evidence" value="ECO:0007669"/>
    <property type="project" value="UniProtKB-KW"/>
</dbReference>
<evidence type="ECO:0000313" key="10">
    <source>
        <dbReference type="EMBL" id="KAJ3053955.1"/>
    </source>
</evidence>
<evidence type="ECO:0000313" key="11">
    <source>
        <dbReference type="Proteomes" id="UP001212841"/>
    </source>
</evidence>
<feature type="domain" description="Peptidase S59" evidence="8">
    <location>
        <begin position="1"/>
        <end position="26"/>
    </location>
</feature>
<dbReference type="GO" id="GO:0005524">
    <property type="term" value="F:ATP binding"/>
    <property type="evidence" value="ECO:0007669"/>
    <property type="project" value="UniProtKB-KW"/>
</dbReference>
<evidence type="ECO:0000256" key="2">
    <source>
        <dbReference type="ARBA" id="ARBA00022741"/>
    </source>
</evidence>
<dbReference type="SUPFAM" id="SSF56112">
    <property type="entry name" value="Protein kinase-like (PK-like)"/>
    <property type="match status" value="1"/>
</dbReference>
<sequence>MEARKDTEWLGYKPSTGTWKFRVRHFSQYSAPDDLHGEEEVQNEQTGKEVISDGCQRQQWKAATPDDRSCDTFRDPKRRQWVHLAAQESDRLNPAATWTREDWQAKVESVEADWSMTHTLMGGNVPIKYIDKSKLDPVASSEQFRKVGSMKLLFHPQVVRLYEVIDTSEELYLVMEYDDGNTLSKLRMRVAQILQLRIVPSEGGFEETRSAKIQRPLVLDQLRWCNGVLEGVRICTAGFPNRLPFADFRQWYHELLALGIIPKGYVDGRQAGQKLLAEIRLNVSQYRIGLSMVFFKAGVPGELRDRPDITLSKIVQRIEALIRAVLARKTYRKVKDKPRAVKIIQRNAQIYVTLRELLWWKLYTKVKPLLDVSGPTKSDFEQTPYKRSINSGKPTGRPGTRITPLNPDLWEKNLTVKHNKKQAPAGAARARAGQ</sequence>
<keyword evidence="6" id="KW-0505">Motor protein</keyword>
<dbReference type="InterPro" id="IPR011009">
    <property type="entry name" value="Kinase-like_dom_sf"/>
</dbReference>
<accession>A0AAD5X6Z2</accession>
<comment type="caution">
    <text evidence="10">The sequence shown here is derived from an EMBL/GenBank/DDBJ whole genome shotgun (WGS) entry which is preliminary data.</text>
</comment>
<evidence type="ECO:0000256" key="3">
    <source>
        <dbReference type="ARBA" id="ARBA00022840"/>
    </source>
</evidence>
<dbReference type="PROSITE" id="PS50096">
    <property type="entry name" value="IQ"/>
    <property type="match status" value="1"/>
</dbReference>
<dbReference type="GO" id="GO:0005737">
    <property type="term" value="C:cytoplasm"/>
    <property type="evidence" value="ECO:0007669"/>
    <property type="project" value="TreeGrafter"/>
</dbReference>
<keyword evidence="5 6" id="KW-0009">Actin-binding</keyword>
<evidence type="ECO:0000259" key="9">
    <source>
        <dbReference type="PROSITE" id="PS51456"/>
    </source>
</evidence>
<dbReference type="GO" id="GO:0017056">
    <property type="term" value="F:structural constituent of nuclear pore"/>
    <property type="evidence" value="ECO:0007669"/>
    <property type="project" value="InterPro"/>
</dbReference>
<dbReference type="GO" id="GO:0005643">
    <property type="term" value="C:nuclear pore"/>
    <property type="evidence" value="ECO:0007669"/>
    <property type="project" value="InterPro"/>
</dbReference>